<dbReference type="RefSeq" id="WP_210799976.1">
    <property type="nucleotide sequence ID" value="NZ_JAGQDE010000001.1"/>
</dbReference>
<sequence>MSPFALKRALLATVTALLTACGGGDSSPALSVDEQGASRFDASKLAAQLLLYPLSPLSTSESASLASIREEERLAHDVYAASALRWSMPIFSNIASSEATHTAAVLSLLDRYQLPDPLQGLPEGQFATPAFQSLHDDLVAASQSSQVDALRVGAQIEELDIRDITEQQAAIDNADILMVYGELLRGSRNHLRAFMKTLAAQGASYTPQYLSQAAFDAIVTSPTETGP</sequence>
<reference evidence="2" key="1">
    <citation type="submission" date="2021-04" db="EMBL/GenBank/DDBJ databases">
        <title>The genome sequence of Ideonella sp. 4Y11.</title>
        <authorList>
            <person name="Liu Y."/>
        </authorList>
    </citation>
    <scope>NUCLEOTIDE SEQUENCE</scope>
    <source>
        <strain evidence="2">4Y11</strain>
    </source>
</reference>
<dbReference type="InterPro" id="IPR012347">
    <property type="entry name" value="Ferritin-like"/>
</dbReference>
<dbReference type="PROSITE" id="PS51257">
    <property type="entry name" value="PROKAR_LIPOPROTEIN"/>
    <property type="match status" value="1"/>
</dbReference>
<evidence type="ECO:0000313" key="3">
    <source>
        <dbReference type="Proteomes" id="UP000678374"/>
    </source>
</evidence>
<organism evidence="2 3">
    <name type="scientific">Ideonella aquatica</name>
    <dbReference type="NCBI Taxonomy" id="2824119"/>
    <lineage>
        <taxon>Bacteria</taxon>
        <taxon>Pseudomonadati</taxon>
        <taxon>Pseudomonadota</taxon>
        <taxon>Betaproteobacteria</taxon>
        <taxon>Burkholderiales</taxon>
        <taxon>Sphaerotilaceae</taxon>
        <taxon>Ideonella</taxon>
    </lineage>
</organism>
<feature type="domain" description="DUF2202" evidence="1">
    <location>
        <begin position="65"/>
        <end position="221"/>
    </location>
</feature>
<protein>
    <submittedName>
        <fullName evidence="2">DUF2202 domain-containing protein</fullName>
    </submittedName>
</protein>
<dbReference type="InterPro" id="IPR019243">
    <property type="entry name" value="DUF2202"/>
</dbReference>
<dbReference type="Pfam" id="PF09968">
    <property type="entry name" value="DUF2202"/>
    <property type="match status" value="1"/>
</dbReference>
<accession>A0A941BHH3</accession>
<dbReference type="SUPFAM" id="SSF47240">
    <property type="entry name" value="Ferritin-like"/>
    <property type="match status" value="1"/>
</dbReference>
<evidence type="ECO:0000259" key="1">
    <source>
        <dbReference type="Pfam" id="PF09968"/>
    </source>
</evidence>
<proteinExistence type="predicted"/>
<gene>
    <name evidence="2" type="ORF">KAK06_01605</name>
</gene>
<dbReference type="Gene3D" id="1.20.1260.10">
    <property type="match status" value="1"/>
</dbReference>
<dbReference type="Proteomes" id="UP000678374">
    <property type="component" value="Unassembled WGS sequence"/>
</dbReference>
<name>A0A941BHH3_9BURK</name>
<dbReference type="EMBL" id="JAGQDE010000001">
    <property type="protein sequence ID" value="MBQ0957642.1"/>
    <property type="molecule type" value="Genomic_DNA"/>
</dbReference>
<comment type="caution">
    <text evidence="2">The sequence shown here is derived from an EMBL/GenBank/DDBJ whole genome shotgun (WGS) entry which is preliminary data.</text>
</comment>
<dbReference type="AlphaFoldDB" id="A0A941BHH3"/>
<dbReference type="CDD" id="cd01048">
    <property type="entry name" value="Ferritin_like_AB2"/>
    <property type="match status" value="1"/>
</dbReference>
<dbReference type="InterPro" id="IPR009078">
    <property type="entry name" value="Ferritin-like_SF"/>
</dbReference>
<evidence type="ECO:0000313" key="2">
    <source>
        <dbReference type="EMBL" id="MBQ0957642.1"/>
    </source>
</evidence>
<keyword evidence="3" id="KW-1185">Reference proteome</keyword>